<evidence type="ECO:0000313" key="4">
    <source>
        <dbReference type="Proteomes" id="UP000245790"/>
    </source>
</evidence>
<dbReference type="SUPFAM" id="SSF56529">
    <property type="entry name" value="FAH"/>
    <property type="match status" value="1"/>
</dbReference>
<dbReference type="InterPro" id="IPR050772">
    <property type="entry name" value="Hydratase-Decarb/MhpD_sf"/>
</dbReference>
<protein>
    <submittedName>
        <fullName evidence="3">2-keto-4-pentenoate hydratase</fullName>
    </submittedName>
</protein>
<keyword evidence="2" id="KW-0812">Transmembrane</keyword>
<keyword evidence="2" id="KW-0472">Membrane</keyword>
<feature type="transmembrane region" description="Helical" evidence="2">
    <location>
        <begin position="20"/>
        <end position="39"/>
    </location>
</feature>
<dbReference type="Proteomes" id="UP000245790">
    <property type="component" value="Unassembled WGS sequence"/>
</dbReference>
<dbReference type="PANTHER" id="PTHR30143:SF0">
    <property type="entry name" value="2-KETO-4-PENTENOATE HYDRATASE"/>
    <property type="match status" value="1"/>
</dbReference>
<dbReference type="AlphaFoldDB" id="A0A316FVP5"/>
<comment type="caution">
    <text evidence="3">The sequence shown here is derived from an EMBL/GenBank/DDBJ whole genome shotgun (WGS) entry which is preliminary data.</text>
</comment>
<dbReference type="EMBL" id="QGGU01000004">
    <property type="protein sequence ID" value="PWK52801.1"/>
    <property type="molecule type" value="Genomic_DNA"/>
</dbReference>
<dbReference type="RefSeq" id="WP_109762791.1">
    <property type="nucleotide sequence ID" value="NZ_QGGU01000004.1"/>
</dbReference>
<feature type="region of interest" description="Disordered" evidence="1">
    <location>
        <begin position="44"/>
        <end position="82"/>
    </location>
</feature>
<evidence type="ECO:0000256" key="1">
    <source>
        <dbReference type="SAM" id="MobiDB-lite"/>
    </source>
</evidence>
<dbReference type="GO" id="GO:0008684">
    <property type="term" value="F:2-oxopent-4-enoate hydratase activity"/>
    <property type="evidence" value="ECO:0007669"/>
    <property type="project" value="TreeGrafter"/>
</dbReference>
<evidence type="ECO:0000313" key="3">
    <source>
        <dbReference type="EMBL" id="PWK52801.1"/>
    </source>
</evidence>
<dbReference type="InterPro" id="IPR036663">
    <property type="entry name" value="Fumarylacetoacetase_C_sf"/>
</dbReference>
<gene>
    <name evidence="3" type="ORF">C8D97_10419</name>
</gene>
<sequence length="358" mass="38804">MIHSALSYVHFRLMAPVCRAFVRLMTLMISVSVAVSINAQSMVDDTDSQTLTQPEISKETGTSDGEGTGKNADNENDKQSNSTAHAKFAQMLLQHKQQGKPIPLFSQFYHQSSATSQSLINEAYGVQKHYVELRQNNDKHNHKINERIIGYKAGLTSAAGQAKFAVSEPLSGVLFNSGAQPLSADLHRSQFGQLMVETELGFRLNTSVTTPITSVTELKSLVAFVLPVIELPDLGFAKPDISQSAKLTGADIIAANVAAHSFIFGSEIPINHTPDLNQLSVSLTRDGKTINQGKGSDALGDQWQALLWLVNQLIAQGYSITDEQVLITGALGQMLPAKVGQYRAEFGPLGHVNFSVKE</sequence>
<feature type="compositionally biased region" description="Polar residues" evidence="1">
    <location>
        <begin position="44"/>
        <end position="65"/>
    </location>
</feature>
<proteinExistence type="predicted"/>
<dbReference type="OrthoDB" id="7041909at2"/>
<evidence type="ECO:0000256" key="2">
    <source>
        <dbReference type="SAM" id="Phobius"/>
    </source>
</evidence>
<organism evidence="3 4">
    <name type="scientific">Pleionea mediterranea</name>
    <dbReference type="NCBI Taxonomy" id="523701"/>
    <lineage>
        <taxon>Bacteria</taxon>
        <taxon>Pseudomonadati</taxon>
        <taxon>Pseudomonadota</taxon>
        <taxon>Gammaproteobacteria</taxon>
        <taxon>Oceanospirillales</taxon>
        <taxon>Pleioneaceae</taxon>
        <taxon>Pleionea</taxon>
    </lineage>
</organism>
<accession>A0A316FVP5</accession>
<dbReference type="GO" id="GO:0005737">
    <property type="term" value="C:cytoplasm"/>
    <property type="evidence" value="ECO:0007669"/>
    <property type="project" value="TreeGrafter"/>
</dbReference>
<reference evidence="3 4" key="1">
    <citation type="submission" date="2018-05" db="EMBL/GenBank/DDBJ databases">
        <title>Genomic Encyclopedia of Type Strains, Phase IV (KMG-IV): sequencing the most valuable type-strain genomes for metagenomic binning, comparative biology and taxonomic classification.</title>
        <authorList>
            <person name="Goeker M."/>
        </authorList>
    </citation>
    <scope>NUCLEOTIDE SEQUENCE [LARGE SCALE GENOMIC DNA]</scope>
    <source>
        <strain evidence="3 4">DSM 25350</strain>
    </source>
</reference>
<dbReference type="Gene3D" id="3.90.850.10">
    <property type="entry name" value="Fumarylacetoacetase-like, C-terminal domain"/>
    <property type="match status" value="1"/>
</dbReference>
<name>A0A316FVP5_9GAMM</name>
<keyword evidence="4" id="KW-1185">Reference proteome</keyword>
<keyword evidence="2" id="KW-1133">Transmembrane helix</keyword>
<dbReference type="PANTHER" id="PTHR30143">
    <property type="entry name" value="ACID HYDRATASE"/>
    <property type="match status" value="1"/>
</dbReference>